<organism evidence="2 3">
    <name type="scientific">Pragia fontium DSM 5563 = ATCC 49100</name>
    <dbReference type="NCBI Taxonomy" id="1122977"/>
    <lineage>
        <taxon>Bacteria</taxon>
        <taxon>Pseudomonadati</taxon>
        <taxon>Pseudomonadota</taxon>
        <taxon>Gammaproteobacteria</taxon>
        <taxon>Enterobacterales</taxon>
        <taxon>Budviciaceae</taxon>
        <taxon>Pragia</taxon>
    </lineage>
</organism>
<feature type="chain" id="PRO_5042586313" description="Fimbrial assembly protein" evidence="1">
    <location>
        <begin position="22"/>
        <end position="194"/>
    </location>
</feature>
<reference evidence="2 3" key="1">
    <citation type="submission" date="2016-10" db="EMBL/GenBank/DDBJ databases">
        <authorList>
            <person name="Varghese N."/>
            <person name="Submissions S."/>
        </authorList>
    </citation>
    <scope>NUCLEOTIDE SEQUENCE [LARGE SCALE GENOMIC DNA]</scope>
    <source>
        <strain evidence="2 3">DSM 5563</strain>
    </source>
</reference>
<dbReference type="RefSeq" id="WP_074820428.1">
    <property type="nucleotide sequence ID" value="NZ_FOLW01000001.1"/>
</dbReference>
<proteinExistence type="predicted"/>
<dbReference type="EMBL" id="FOLW01000001">
    <property type="protein sequence ID" value="SFC13305.1"/>
    <property type="molecule type" value="Genomic_DNA"/>
</dbReference>
<dbReference type="Proteomes" id="UP000226420">
    <property type="component" value="Unassembled WGS sequence"/>
</dbReference>
<name>A0AAJ4W8A6_9GAMM</name>
<accession>A0AAJ4W8A6</accession>
<dbReference type="AlphaFoldDB" id="A0AAJ4W8A6"/>
<sequence length="194" mass="20438">MKIKHLALVVAGLAFSSAALATKPANYDMRFNISAEVPDSVLITDPEGNPITELDIRLTPAGSSHAGSTQSMSADTQSIQSLRLWSNKITDTKVKLTLDDNDVATGSAFALTSNAGGQLNKMNFKVSALETGAAKYDFVNSGDNKDYTLTTVGAGDTGHAEKEIAFVFESTKAYTEYPAGGYSGVVYANVTVTP</sequence>
<keyword evidence="1" id="KW-0732">Signal</keyword>
<protein>
    <recommendedName>
        <fullName evidence="4">Fimbrial assembly protein</fullName>
    </recommendedName>
</protein>
<evidence type="ECO:0000313" key="3">
    <source>
        <dbReference type="Proteomes" id="UP000226420"/>
    </source>
</evidence>
<feature type="signal peptide" evidence="1">
    <location>
        <begin position="1"/>
        <end position="21"/>
    </location>
</feature>
<evidence type="ECO:0000313" key="2">
    <source>
        <dbReference type="EMBL" id="SFC13305.1"/>
    </source>
</evidence>
<comment type="caution">
    <text evidence="2">The sequence shown here is derived from an EMBL/GenBank/DDBJ whole genome shotgun (WGS) entry which is preliminary data.</text>
</comment>
<evidence type="ECO:0008006" key="4">
    <source>
        <dbReference type="Google" id="ProtNLM"/>
    </source>
</evidence>
<evidence type="ECO:0000256" key="1">
    <source>
        <dbReference type="SAM" id="SignalP"/>
    </source>
</evidence>
<gene>
    <name evidence="2" type="ORF">SAMN02745723_101475</name>
</gene>